<dbReference type="InterPro" id="IPR036388">
    <property type="entry name" value="WH-like_DNA-bd_sf"/>
</dbReference>
<dbReference type="PROSITE" id="PS50995">
    <property type="entry name" value="HTH_MARR_2"/>
    <property type="match status" value="1"/>
</dbReference>
<keyword evidence="3" id="KW-1185">Reference proteome</keyword>
<dbReference type="SMART" id="SM00347">
    <property type="entry name" value="HTH_MARR"/>
    <property type="match status" value="1"/>
</dbReference>
<dbReference type="GO" id="GO:0006950">
    <property type="term" value="P:response to stress"/>
    <property type="evidence" value="ECO:0007669"/>
    <property type="project" value="TreeGrafter"/>
</dbReference>
<organism evidence="2 3">
    <name type="scientific">Cryobacterium arcticum</name>
    <dbReference type="NCBI Taxonomy" id="670052"/>
    <lineage>
        <taxon>Bacteria</taxon>
        <taxon>Bacillati</taxon>
        <taxon>Actinomycetota</taxon>
        <taxon>Actinomycetes</taxon>
        <taxon>Micrococcales</taxon>
        <taxon>Microbacteriaceae</taxon>
        <taxon>Cryobacterium</taxon>
    </lineage>
</organism>
<comment type="caution">
    <text evidence="2">The sequence shown here is derived from an EMBL/GenBank/DDBJ whole genome shotgun (WGS) entry which is preliminary data.</text>
</comment>
<evidence type="ECO:0000259" key="1">
    <source>
        <dbReference type="PROSITE" id="PS50995"/>
    </source>
</evidence>
<accession>A0A317ZRJ0</accession>
<dbReference type="Proteomes" id="UP000246722">
    <property type="component" value="Unassembled WGS sequence"/>
</dbReference>
<dbReference type="Gene3D" id="1.10.10.10">
    <property type="entry name" value="Winged helix-like DNA-binding domain superfamily/Winged helix DNA-binding domain"/>
    <property type="match status" value="1"/>
</dbReference>
<sequence>MSASVPPLAGNLPAAAPNGVVDAFYLLQNAEALYQSRLRDRLGLGGNELGAMQVIARLTTLGLDARAIDVSRSLGVTSGATSVILSHLIVRGYLTRTANPKDGRGKLLHLTEEATTAVSHNLHDHQSDLSLLVSGLSTRESKRVVVLLTAVTSTLDQSELQPNRVVHPGLTAI</sequence>
<protein>
    <recommendedName>
        <fullName evidence="1">HTH marR-type domain-containing protein</fullName>
    </recommendedName>
</protein>
<dbReference type="InterPro" id="IPR039422">
    <property type="entry name" value="MarR/SlyA-like"/>
</dbReference>
<reference evidence="2 3" key="1">
    <citation type="submission" date="2018-05" db="EMBL/GenBank/DDBJ databases">
        <title>Genetic diversity of glacier-inhabiting Cryobacterium bacteria in China and description of Cryobacterium mengkeensis sp. nov. and Arthrobacter glacialis sp. nov.</title>
        <authorList>
            <person name="Liu Q."/>
            <person name="Xin Y.-H."/>
        </authorList>
    </citation>
    <scope>NUCLEOTIDE SEQUENCE [LARGE SCALE GENOMIC DNA]</scope>
    <source>
        <strain evidence="2 3">SK-1</strain>
    </source>
</reference>
<dbReference type="EMBL" id="QHLY01000010">
    <property type="protein sequence ID" value="PXA69794.1"/>
    <property type="molecule type" value="Genomic_DNA"/>
</dbReference>
<dbReference type="GO" id="GO:0003700">
    <property type="term" value="F:DNA-binding transcription factor activity"/>
    <property type="evidence" value="ECO:0007669"/>
    <property type="project" value="InterPro"/>
</dbReference>
<proteinExistence type="predicted"/>
<gene>
    <name evidence="2" type="ORF">CTB96_09455</name>
</gene>
<dbReference type="SUPFAM" id="SSF46785">
    <property type="entry name" value="Winged helix' DNA-binding domain"/>
    <property type="match status" value="1"/>
</dbReference>
<dbReference type="InterPro" id="IPR000835">
    <property type="entry name" value="HTH_MarR-typ"/>
</dbReference>
<dbReference type="InterPro" id="IPR036390">
    <property type="entry name" value="WH_DNA-bd_sf"/>
</dbReference>
<feature type="domain" description="HTH marR-type" evidence="1">
    <location>
        <begin position="20"/>
        <end position="153"/>
    </location>
</feature>
<dbReference type="PANTHER" id="PTHR33164:SF89">
    <property type="entry name" value="MARR FAMILY REGULATORY PROTEIN"/>
    <property type="match status" value="1"/>
</dbReference>
<evidence type="ECO:0000313" key="3">
    <source>
        <dbReference type="Proteomes" id="UP000246722"/>
    </source>
</evidence>
<dbReference type="AlphaFoldDB" id="A0A317ZRJ0"/>
<dbReference type="RefSeq" id="WP_110126685.1">
    <property type="nucleotide sequence ID" value="NZ_QHLY01000010.1"/>
</dbReference>
<dbReference type="OrthoDB" id="4485201at2"/>
<dbReference type="Pfam" id="PF12802">
    <property type="entry name" value="MarR_2"/>
    <property type="match status" value="1"/>
</dbReference>
<dbReference type="PANTHER" id="PTHR33164">
    <property type="entry name" value="TRANSCRIPTIONAL REGULATOR, MARR FAMILY"/>
    <property type="match status" value="1"/>
</dbReference>
<evidence type="ECO:0000313" key="2">
    <source>
        <dbReference type="EMBL" id="PXA69794.1"/>
    </source>
</evidence>
<name>A0A317ZRJ0_9MICO</name>